<proteinExistence type="predicted"/>
<evidence type="ECO:0000313" key="2">
    <source>
        <dbReference type="EMBL" id="GEQ73190.1"/>
    </source>
</evidence>
<dbReference type="RefSeq" id="WP_238707532.1">
    <property type="nucleotide sequence ID" value="NZ_BKBW01000001.1"/>
</dbReference>
<feature type="chain" id="PRO_5023095268" description="DUF4148 domain-containing protein" evidence="1">
    <location>
        <begin position="45"/>
        <end position="124"/>
    </location>
</feature>
<sequence>MDLQPTDDIRQDCRPDVPKGRIMKYANRLAIVASLAMSAAAAQAAGFDFTGDHYPPEVAAQSTLTRAQVKAQVQDAMARGQLQPVGDAYLPLSQQQQSSNLSREQVRQETIAAGKAGLLDNYGE</sequence>
<evidence type="ECO:0000313" key="3">
    <source>
        <dbReference type="Proteomes" id="UP000323105"/>
    </source>
</evidence>
<accession>A0A5A7M6I0</accession>
<dbReference type="InterPro" id="IPR025421">
    <property type="entry name" value="DUF4148"/>
</dbReference>
<organism evidence="2 3">
    <name type="scientific">Comamonas testosteroni</name>
    <name type="common">Pseudomonas testosteroni</name>
    <dbReference type="NCBI Taxonomy" id="285"/>
    <lineage>
        <taxon>Bacteria</taxon>
        <taxon>Pseudomonadati</taxon>
        <taxon>Pseudomonadota</taxon>
        <taxon>Betaproteobacteria</taxon>
        <taxon>Burkholderiales</taxon>
        <taxon>Comamonadaceae</taxon>
        <taxon>Comamonas</taxon>
    </lineage>
</organism>
<dbReference type="Proteomes" id="UP000323105">
    <property type="component" value="Unassembled WGS sequence"/>
</dbReference>
<protein>
    <recommendedName>
        <fullName evidence="4">DUF4148 domain-containing protein</fullName>
    </recommendedName>
</protein>
<reference evidence="2 3" key="1">
    <citation type="journal article" date="2019" name="Microbiol. Resour. Announc.">
        <title>Draft Genome Sequence of Comamonas testosteroni TA441, a Bacterium That Has a Cryptic Phenol Degradation Gene Cluster.</title>
        <authorList>
            <person name="Arai H."/>
            <person name="Ishii M."/>
        </authorList>
    </citation>
    <scope>NUCLEOTIDE SEQUENCE [LARGE SCALE GENOMIC DNA]</scope>
    <source>
        <strain evidence="2 3">TA441</strain>
    </source>
</reference>
<gene>
    <name evidence="2" type="ORF">CTTA_0195</name>
</gene>
<feature type="signal peptide" evidence="1">
    <location>
        <begin position="1"/>
        <end position="44"/>
    </location>
</feature>
<dbReference type="Pfam" id="PF13663">
    <property type="entry name" value="DUF4148"/>
    <property type="match status" value="1"/>
</dbReference>
<comment type="caution">
    <text evidence="2">The sequence shown here is derived from an EMBL/GenBank/DDBJ whole genome shotgun (WGS) entry which is preliminary data.</text>
</comment>
<dbReference type="EMBL" id="BKBW01000001">
    <property type="protein sequence ID" value="GEQ73190.1"/>
    <property type="molecule type" value="Genomic_DNA"/>
</dbReference>
<evidence type="ECO:0008006" key="4">
    <source>
        <dbReference type="Google" id="ProtNLM"/>
    </source>
</evidence>
<keyword evidence="1" id="KW-0732">Signal</keyword>
<dbReference type="AlphaFoldDB" id="A0A5A7M6I0"/>
<evidence type="ECO:0000256" key="1">
    <source>
        <dbReference type="SAM" id="SignalP"/>
    </source>
</evidence>
<name>A0A5A7M6I0_COMTE</name>